<accession>A0ACC1L031</accession>
<dbReference type="Proteomes" id="UP001140096">
    <property type="component" value="Unassembled WGS sequence"/>
</dbReference>
<gene>
    <name evidence="1" type="primary">SF3B2</name>
    <name evidence="1" type="ORF">H4S07_005660</name>
</gene>
<evidence type="ECO:0000313" key="2">
    <source>
        <dbReference type="Proteomes" id="UP001140096"/>
    </source>
</evidence>
<protein>
    <submittedName>
        <fullName evidence="1">Splicing factor 3B subunit 2</fullName>
    </submittedName>
</protein>
<name>A0ACC1L031_9FUNG</name>
<comment type="caution">
    <text evidence="1">The sequence shown here is derived from an EMBL/GenBank/DDBJ whole genome shotgun (WGS) entry which is preliminary data.</text>
</comment>
<dbReference type="EMBL" id="JANBUP010002898">
    <property type="protein sequence ID" value="KAJ2798572.1"/>
    <property type="molecule type" value="Genomic_DNA"/>
</dbReference>
<proteinExistence type="predicted"/>
<organism evidence="1 2">
    <name type="scientific">Coemansia furcata</name>
    <dbReference type="NCBI Taxonomy" id="417177"/>
    <lineage>
        <taxon>Eukaryota</taxon>
        <taxon>Fungi</taxon>
        <taxon>Fungi incertae sedis</taxon>
        <taxon>Zoopagomycota</taxon>
        <taxon>Kickxellomycotina</taxon>
        <taxon>Kickxellomycetes</taxon>
        <taxon>Kickxellales</taxon>
        <taxon>Kickxellaceae</taxon>
        <taxon>Coemansia</taxon>
    </lineage>
</organism>
<keyword evidence="2" id="KW-1185">Reference proteome</keyword>
<evidence type="ECO:0000313" key="1">
    <source>
        <dbReference type="EMBL" id="KAJ2798572.1"/>
    </source>
</evidence>
<sequence length="75" mass="7864">MGTGVDIALDASEIEGLDQEALQARYEEAADAISGADGNAAQEDLSDMVAQHAAAQTRKRKSAAPTPAPKRRLNK</sequence>
<reference evidence="1" key="1">
    <citation type="submission" date="2022-07" db="EMBL/GenBank/DDBJ databases">
        <title>Phylogenomic reconstructions and comparative analyses of Kickxellomycotina fungi.</title>
        <authorList>
            <person name="Reynolds N.K."/>
            <person name="Stajich J.E."/>
            <person name="Barry K."/>
            <person name="Grigoriev I.V."/>
            <person name="Crous P."/>
            <person name="Smith M.E."/>
        </authorList>
    </citation>
    <scope>NUCLEOTIDE SEQUENCE</scope>
    <source>
        <strain evidence="1">CBS 102833</strain>
    </source>
</reference>